<dbReference type="EMBL" id="VJMF01000061">
    <property type="protein sequence ID" value="TRL31007.1"/>
    <property type="molecule type" value="Genomic_DNA"/>
</dbReference>
<name>A0A549SN77_METSR</name>
<dbReference type="AlphaFoldDB" id="A0A549SN77"/>
<dbReference type="SUPFAM" id="SSF46785">
    <property type="entry name" value="Winged helix' DNA-binding domain"/>
    <property type="match status" value="1"/>
</dbReference>
<dbReference type="InterPro" id="IPR036390">
    <property type="entry name" value="WH_DNA-bd_sf"/>
</dbReference>
<dbReference type="Proteomes" id="UP000316781">
    <property type="component" value="Unassembled WGS sequence"/>
</dbReference>
<evidence type="ECO:0000259" key="1">
    <source>
        <dbReference type="Pfam" id="PF09012"/>
    </source>
</evidence>
<gene>
    <name evidence="2" type="ORF">FM996_14705</name>
</gene>
<dbReference type="Gene3D" id="1.10.10.10">
    <property type="entry name" value="Winged helix-like DNA-binding domain superfamily/Winged helix DNA-binding domain"/>
    <property type="match status" value="1"/>
</dbReference>
<reference evidence="2 3" key="1">
    <citation type="submission" date="2019-07" db="EMBL/GenBank/DDBJ databases">
        <title>Ln-dependent methylotrophs.</title>
        <authorList>
            <person name="Tani A."/>
        </authorList>
    </citation>
    <scope>NUCLEOTIDE SEQUENCE [LARGE SCALE GENOMIC DNA]</scope>
    <source>
        <strain evidence="2 3">SM89A</strain>
    </source>
</reference>
<sequence length="148" mass="17629">MDRLHGVLDAQPRLWRRRPLLPDRNIRIASFFIRRMDHRRPRLFHPSRRRELLCRATVEDRPGERGRRSLMLMELADFLASRKEATVSDVAGHFDITPQTARALLEHWVRKGRAARIGLEQCRQCAIHCGKSWQAYRWIEGRDERPDR</sequence>
<evidence type="ECO:0000313" key="3">
    <source>
        <dbReference type="Proteomes" id="UP000316781"/>
    </source>
</evidence>
<feature type="domain" description="Transcriptional regulator HTH-type FeoC" evidence="1">
    <location>
        <begin position="71"/>
        <end position="131"/>
    </location>
</feature>
<accession>A0A549SN77</accession>
<dbReference type="InterPro" id="IPR015102">
    <property type="entry name" value="Tscrpt_reg_HTH_FeoC"/>
</dbReference>
<proteinExistence type="predicted"/>
<dbReference type="InterPro" id="IPR036388">
    <property type="entry name" value="WH-like_DNA-bd_sf"/>
</dbReference>
<dbReference type="Pfam" id="PF09012">
    <property type="entry name" value="FeoC"/>
    <property type="match status" value="1"/>
</dbReference>
<comment type="caution">
    <text evidence="2">The sequence shown here is derived from an EMBL/GenBank/DDBJ whole genome shotgun (WGS) entry which is preliminary data.</text>
</comment>
<protein>
    <recommendedName>
        <fullName evidence="1">Transcriptional regulator HTH-type FeoC domain-containing protein</fullName>
    </recommendedName>
</protein>
<evidence type="ECO:0000313" key="2">
    <source>
        <dbReference type="EMBL" id="TRL31007.1"/>
    </source>
</evidence>
<organism evidence="2 3">
    <name type="scientific">Methylosinus sporium</name>
    <dbReference type="NCBI Taxonomy" id="428"/>
    <lineage>
        <taxon>Bacteria</taxon>
        <taxon>Pseudomonadati</taxon>
        <taxon>Pseudomonadota</taxon>
        <taxon>Alphaproteobacteria</taxon>
        <taxon>Hyphomicrobiales</taxon>
        <taxon>Methylocystaceae</taxon>
        <taxon>Methylosinus</taxon>
    </lineage>
</organism>